<evidence type="ECO:0000256" key="6">
    <source>
        <dbReference type="SAM" id="MobiDB-lite"/>
    </source>
</evidence>
<dbReference type="Gene3D" id="1.10.10.10">
    <property type="entry name" value="Winged helix-like DNA-binding domain superfamily/Winged helix DNA-binding domain"/>
    <property type="match status" value="1"/>
</dbReference>
<evidence type="ECO:0000259" key="8">
    <source>
        <dbReference type="PROSITE" id="PS51755"/>
    </source>
</evidence>
<dbReference type="InterPro" id="IPR011006">
    <property type="entry name" value="CheY-like_superfamily"/>
</dbReference>
<dbReference type="PROSITE" id="PS51755">
    <property type="entry name" value="OMPR_PHOB"/>
    <property type="match status" value="1"/>
</dbReference>
<protein>
    <submittedName>
        <fullName evidence="9">XRE family transcriptional regulator</fullName>
    </submittedName>
</protein>
<evidence type="ECO:0000259" key="7">
    <source>
        <dbReference type="PROSITE" id="PS50110"/>
    </source>
</evidence>
<dbReference type="Proteomes" id="UP000018733">
    <property type="component" value="Unassembled WGS sequence"/>
</dbReference>
<dbReference type="OrthoDB" id="9802426at2"/>
<dbReference type="PANTHER" id="PTHR48111:SF40">
    <property type="entry name" value="PHOSPHATE REGULON TRANSCRIPTIONAL REGULATORY PROTEIN PHOB"/>
    <property type="match status" value="1"/>
</dbReference>
<dbReference type="Gene3D" id="3.40.50.2300">
    <property type="match status" value="1"/>
</dbReference>
<dbReference type="Pfam" id="PF00486">
    <property type="entry name" value="Trans_reg_C"/>
    <property type="match status" value="1"/>
</dbReference>
<dbReference type="InterPro" id="IPR001867">
    <property type="entry name" value="OmpR/PhoB-type_DNA-bd"/>
</dbReference>
<dbReference type="InterPro" id="IPR001789">
    <property type="entry name" value="Sig_transdc_resp-reg_receiver"/>
</dbReference>
<evidence type="ECO:0000313" key="9">
    <source>
        <dbReference type="EMBL" id="ETF03532.1"/>
    </source>
</evidence>
<reference evidence="9 10" key="1">
    <citation type="journal article" date="2014" name="Genome Announc.">
        <title>Draft Genome Sequence of Advenella kashmirensis Strain W13003, a Polycyclic Aromatic Hydrocarbon-Degrading Bacterium.</title>
        <authorList>
            <person name="Wang X."/>
            <person name="Jin D."/>
            <person name="Zhou L."/>
            <person name="Wu L."/>
            <person name="An W."/>
            <person name="Zhao L."/>
        </authorList>
    </citation>
    <scope>NUCLEOTIDE SEQUENCE [LARGE SCALE GENOMIC DNA]</scope>
    <source>
        <strain evidence="9 10">W13003</strain>
    </source>
</reference>
<feature type="domain" description="OmpR/PhoB-type" evidence="8">
    <location>
        <begin position="128"/>
        <end position="227"/>
    </location>
</feature>
<dbReference type="InterPro" id="IPR036388">
    <property type="entry name" value="WH-like_DNA-bd_sf"/>
</dbReference>
<proteinExistence type="predicted"/>
<dbReference type="GO" id="GO:0032993">
    <property type="term" value="C:protein-DNA complex"/>
    <property type="evidence" value="ECO:0007669"/>
    <property type="project" value="TreeGrafter"/>
</dbReference>
<evidence type="ECO:0000313" key="10">
    <source>
        <dbReference type="Proteomes" id="UP000018733"/>
    </source>
</evidence>
<dbReference type="GO" id="GO:0005829">
    <property type="term" value="C:cytosol"/>
    <property type="evidence" value="ECO:0007669"/>
    <property type="project" value="TreeGrafter"/>
</dbReference>
<dbReference type="SMART" id="SM00448">
    <property type="entry name" value="REC"/>
    <property type="match status" value="1"/>
</dbReference>
<dbReference type="CDD" id="cd00383">
    <property type="entry name" value="trans_reg_C"/>
    <property type="match status" value="1"/>
</dbReference>
<dbReference type="GO" id="GO:0000976">
    <property type="term" value="F:transcription cis-regulatory region binding"/>
    <property type="evidence" value="ECO:0007669"/>
    <property type="project" value="TreeGrafter"/>
</dbReference>
<feature type="region of interest" description="Disordered" evidence="6">
    <location>
        <begin position="231"/>
        <end position="252"/>
    </location>
</feature>
<sequence>MNIAILEDDLPQAAQMTQAVEKMGYTCRHYSSGKDLIVDLMAPNSFELLILDWELPDITGKDVLIWMRQNLGYALPVLFITSRSGEEDLVDAIETGADDYIVKPYSEPALRVRLLALLRRRNAAGPDSTVFEVGPYVFDAQARSVHLHDEAITLAPKEFDLAVLFFRNLGRLFSRDALSVAIWNREIPATSRTLDTHLSNVRQKLRIRPENGLRIVSSYALGYRLETVSDSAQADNPPLSGQTGTSRSAGQI</sequence>
<dbReference type="HOGENOM" id="CLU_000445_30_0_4"/>
<dbReference type="AlphaFoldDB" id="V8QV87"/>
<evidence type="ECO:0000256" key="4">
    <source>
        <dbReference type="PROSITE-ProRule" id="PRU00169"/>
    </source>
</evidence>
<name>V8QV87_9BURK</name>
<organism evidence="9 10">
    <name type="scientific">Advenella kashmirensis W13003</name>
    <dbReference type="NCBI Taxonomy" id="1424334"/>
    <lineage>
        <taxon>Bacteria</taxon>
        <taxon>Pseudomonadati</taxon>
        <taxon>Pseudomonadota</taxon>
        <taxon>Betaproteobacteria</taxon>
        <taxon>Burkholderiales</taxon>
        <taxon>Alcaligenaceae</taxon>
    </lineage>
</organism>
<dbReference type="STRING" id="1424334.W822_05910"/>
<feature type="DNA-binding region" description="OmpR/PhoB-type" evidence="5">
    <location>
        <begin position="128"/>
        <end position="227"/>
    </location>
</feature>
<dbReference type="Pfam" id="PF00072">
    <property type="entry name" value="Response_reg"/>
    <property type="match status" value="1"/>
</dbReference>
<dbReference type="SUPFAM" id="SSF52172">
    <property type="entry name" value="CheY-like"/>
    <property type="match status" value="1"/>
</dbReference>
<evidence type="ECO:0000256" key="2">
    <source>
        <dbReference type="ARBA" id="ARBA00023012"/>
    </source>
</evidence>
<dbReference type="PATRIC" id="fig|1424334.3.peg.1179"/>
<dbReference type="EMBL" id="AYXT01000008">
    <property type="protein sequence ID" value="ETF03532.1"/>
    <property type="molecule type" value="Genomic_DNA"/>
</dbReference>
<evidence type="ECO:0000256" key="3">
    <source>
        <dbReference type="ARBA" id="ARBA00023125"/>
    </source>
</evidence>
<evidence type="ECO:0000256" key="5">
    <source>
        <dbReference type="PROSITE-ProRule" id="PRU01091"/>
    </source>
</evidence>
<feature type="modified residue" description="4-aspartylphosphate" evidence="4">
    <location>
        <position position="52"/>
    </location>
</feature>
<keyword evidence="3 5" id="KW-0238">DNA-binding</keyword>
<dbReference type="InterPro" id="IPR039420">
    <property type="entry name" value="WalR-like"/>
</dbReference>
<evidence type="ECO:0000256" key="1">
    <source>
        <dbReference type="ARBA" id="ARBA00022553"/>
    </source>
</evidence>
<accession>V8QV87</accession>
<keyword evidence="1 4" id="KW-0597">Phosphoprotein</keyword>
<dbReference type="SMART" id="SM00862">
    <property type="entry name" value="Trans_reg_C"/>
    <property type="match status" value="1"/>
</dbReference>
<dbReference type="PROSITE" id="PS50110">
    <property type="entry name" value="RESPONSE_REGULATORY"/>
    <property type="match status" value="1"/>
</dbReference>
<dbReference type="GO" id="GO:0006355">
    <property type="term" value="P:regulation of DNA-templated transcription"/>
    <property type="evidence" value="ECO:0007669"/>
    <property type="project" value="InterPro"/>
</dbReference>
<dbReference type="PANTHER" id="PTHR48111">
    <property type="entry name" value="REGULATOR OF RPOS"/>
    <property type="match status" value="1"/>
</dbReference>
<keyword evidence="10" id="KW-1185">Reference proteome</keyword>
<dbReference type="GO" id="GO:0000156">
    <property type="term" value="F:phosphorelay response regulator activity"/>
    <property type="evidence" value="ECO:0007669"/>
    <property type="project" value="TreeGrafter"/>
</dbReference>
<gene>
    <name evidence="9" type="ORF">W822_05910</name>
</gene>
<dbReference type="eggNOG" id="COG0745">
    <property type="taxonomic scope" value="Bacteria"/>
</dbReference>
<keyword evidence="2" id="KW-0902">Two-component regulatory system</keyword>
<feature type="domain" description="Response regulatory" evidence="7">
    <location>
        <begin position="2"/>
        <end position="118"/>
    </location>
</feature>
<comment type="caution">
    <text evidence="9">The sequence shown here is derived from an EMBL/GenBank/DDBJ whole genome shotgun (WGS) entry which is preliminary data.</text>
</comment>
<dbReference type="RefSeq" id="WP_024004176.1">
    <property type="nucleotide sequence ID" value="NZ_KI650979.1"/>
</dbReference>